<dbReference type="EMBL" id="QNRQ01000024">
    <property type="protein sequence ID" value="RBP34104.1"/>
    <property type="molecule type" value="Genomic_DNA"/>
</dbReference>
<gene>
    <name evidence="1" type="ORF">DFR37_1247</name>
</gene>
<dbReference type="Proteomes" id="UP000253628">
    <property type="component" value="Unassembled WGS sequence"/>
</dbReference>
<evidence type="ECO:0008006" key="3">
    <source>
        <dbReference type="Google" id="ProtNLM"/>
    </source>
</evidence>
<protein>
    <recommendedName>
        <fullName evidence="3">YdaS antitoxin of YdaST toxin-antitoxin system</fullName>
    </recommendedName>
</protein>
<name>A0A366H0D4_9BURK</name>
<comment type="caution">
    <text evidence="1">The sequence shown here is derived from an EMBL/GenBank/DDBJ whole genome shotgun (WGS) entry which is preliminary data.</text>
</comment>
<dbReference type="AlphaFoldDB" id="A0A366H0D4"/>
<accession>A0A366H0D4</accession>
<proteinExistence type="predicted"/>
<reference evidence="1 2" key="1">
    <citation type="submission" date="2018-06" db="EMBL/GenBank/DDBJ databases">
        <title>Genomic Encyclopedia of Type Strains, Phase IV (KMG-IV): sequencing the most valuable type-strain genomes for metagenomic binning, comparative biology and taxonomic classification.</title>
        <authorList>
            <person name="Goeker M."/>
        </authorList>
    </citation>
    <scope>NUCLEOTIDE SEQUENCE [LARGE SCALE GENOMIC DNA]</scope>
    <source>
        <strain evidence="1 2">DSM 25520</strain>
    </source>
</reference>
<organism evidence="1 2">
    <name type="scientific">Eoetvoesiella caeni</name>
    <dbReference type="NCBI Taxonomy" id="645616"/>
    <lineage>
        <taxon>Bacteria</taxon>
        <taxon>Pseudomonadati</taxon>
        <taxon>Pseudomonadota</taxon>
        <taxon>Betaproteobacteria</taxon>
        <taxon>Burkholderiales</taxon>
        <taxon>Alcaligenaceae</taxon>
        <taxon>Eoetvoesiella</taxon>
    </lineage>
</organism>
<keyword evidence="2" id="KW-1185">Reference proteome</keyword>
<evidence type="ECO:0000313" key="1">
    <source>
        <dbReference type="EMBL" id="RBP34104.1"/>
    </source>
</evidence>
<sequence>MFFPLTQNHVRTAVDRLGGPTKAAHAAAVSNATIHSWIKRHDIHNIDKAKLMAKLSGMDLGQLRRSSL</sequence>
<evidence type="ECO:0000313" key="2">
    <source>
        <dbReference type="Proteomes" id="UP000253628"/>
    </source>
</evidence>